<dbReference type="GO" id="GO:0005948">
    <property type="term" value="C:acetolactate synthase complex"/>
    <property type="evidence" value="ECO:0007669"/>
    <property type="project" value="TreeGrafter"/>
</dbReference>
<protein>
    <submittedName>
        <fullName evidence="7">Thiamine pyrophosphate-binding protein</fullName>
    </submittedName>
</protein>
<proteinExistence type="inferred from homology"/>
<evidence type="ECO:0000256" key="3">
    <source>
        <dbReference type="RuleBase" id="RU362132"/>
    </source>
</evidence>
<dbReference type="InterPro" id="IPR029061">
    <property type="entry name" value="THDP-binding"/>
</dbReference>
<keyword evidence="2 3" id="KW-0786">Thiamine pyrophosphate</keyword>
<dbReference type="GO" id="GO:0009097">
    <property type="term" value="P:isoleucine biosynthetic process"/>
    <property type="evidence" value="ECO:0007669"/>
    <property type="project" value="TreeGrafter"/>
</dbReference>
<feature type="domain" description="Thiamine pyrophosphate enzyme TPP-binding" evidence="5">
    <location>
        <begin position="409"/>
        <end position="554"/>
    </location>
</feature>
<feature type="domain" description="Thiamine pyrophosphate enzyme N-terminal TPP-binding" evidence="6">
    <location>
        <begin position="13"/>
        <end position="127"/>
    </location>
</feature>
<dbReference type="Gene3D" id="3.40.50.970">
    <property type="match status" value="2"/>
</dbReference>
<comment type="caution">
    <text evidence="7">The sequence shown here is derived from an EMBL/GenBank/DDBJ whole genome shotgun (WGS) entry which is preliminary data.</text>
</comment>
<dbReference type="PANTHER" id="PTHR18968">
    <property type="entry name" value="THIAMINE PYROPHOSPHATE ENZYMES"/>
    <property type="match status" value="1"/>
</dbReference>
<dbReference type="Gene3D" id="3.40.50.1220">
    <property type="entry name" value="TPP-binding domain"/>
    <property type="match status" value="1"/>
</dbReference>
<dbReference type="PANTHER" id="PTHR18968:SF120">
    <property type="entry name" value="ACETOLACTATE SYNTHASE LARGE SUBUNIT"/>
    <property type="match status" value="1"/>
</dbReference>
<dbReference type="GO" id="GO:0009099">
    <property type="term" value="P:L-valine biosynthetic process"/>
    <property type="evidence" value="ECO:0007669"/>
    <property type="project" value="TreeGrafter"/>
</dbReference>
<evidence type="ECO:0000259" key="5">
    <source>
        <dbReference type="Pfam" id="PF02775"/>
    </source>
</evidence>
<dbReference type="InterPro" id="IPR011766">
    <property type="entry name" value="TPP_enzyme_TPP-bd"/>
</dbReference>
<feature type="domain" description="Thiamine pyrophosphate enzyme central" evidence="4">
    <location>
        <begin position="198"/>
        <end position="335"/>
    </location>
</feature>
<dbReference type="InterPro" id="IPR045229">
    <property type="entry name" value="TPP_enz"/>
</dbReference>
<dbReference type="CDD" id="cd00568">
    <property type="entry name" value="TPP_enzymes"/>
    <property type="match status" value="1"/>
</dbReference>
<dbReference type="CDD" id="cd07035">
    <property type="entry name" value="TPP_PYR_POX_like"/>
    <property type="match status" value="1"/>
</dbReference>
<evidence type="ECO:0000313" key="7">
    <source>
        <dbReference type="EMBL" id="PAT39738.1"/>
    </source>
</evidence>
<dbReference type="Pfam" id="PF02775">
    <property type="entry name" value="TPP_enzyme_C"/>
    <property type="match status" value="1"/>
</dbReference>
<dbReference type="GO" id="GO:0050660">
    <property type="term" value="F:flavin adenine dinucleotide binding"/>
    <property type="evidence" value="ECO:0007669"/>
    <property type="project" value="TreeGrafter"/>
</dbReference>
<name>A0A2A2APS6_9BURK</name>
<dbReference type="SUPFAM" id="SSF52467">
    <property type="entry name" value="DHS-like NAD/FAD-binding domain"/>
    <property type="match status" value="1"/>
</dbReference>
<dbReference type="NCBIfam" id="NF006052">
    <property type="entry name" value="PRK08199.1"/>
    <property type="match status" value="1"/>
</dbReference>
<evidence type="ECO:0000256" key="1">
    <source>
        <dbReference type="ARBA" id="ARBA00007812"/>
    </source>
</evidence>
<dbReference type="RefSeq" id="WP_095557143.1">
    <property type="nucleotide sequence ID" value="NZ_NSJD01000013.1"/>
</dbReference>
<dbReference type="Pfam" id="PF00205">
    <property type="entry name" value="TPP_enzyme_M"/>
    <property type="match status" value="1"/>
</dbReference>
<comment type="similarity">
    <text evidence="1 3">Belongs to the TPP enzyme family.</text>
</comment>
<dbReference type="GO" id="GO:0003984">
    <property type="term" value="F:acetolactate synthase activity"/>
    <property type="evidence" value="ECO:0007669"/>
    <property type="project" value="TreeGrafter"/>
</dbReference>
<dbReference type="AlphaFoldDB" id="A0A2A2APS6"/>
<dbReference type="InterPro" id="IPR012000">
    <property type="entry name" value="Thiamin_PyroP_enz_cen_dom"/>
</dbReference>
<dbReference type="Proteomes" id="UP000218644">
    <property type="component" value="Unassembled WGS sequence"/>
</dbReference>
<dbReference type="InterPro" id="IPR029035">
    <property type="entry name" value="DHS-like_NAD/FAD-binding_dom"/>
</dbReference>
<dbReference type="SUPFAM" id="SSF52518">
    <property type="entry name" value="Thiamin diphosphate-binding fold (THDP-binding)"/>
    <property type="match status" value="2"/>
</dbReference>
<dbReference type="GO" id="GO:0030976">
    <property type="term" value="F:thiamine pyrophosphate binding"/>
    <property type="evidence" value="ECO:0007669"/>
    <property type="project" value="InterPro"/>
</dbReference>
<evidence type="ECO:0000259" key="4">
    <source>
        <dbReference type="Pfam" id="PF00205"/>
    </source>
</evidence>
<dbReference type="EMBL" id="NSJD01000013">
    <property type="protein sequence ID" value="PAT39738.1"/>
    <property type="molecule type" value="Genomic_DNA"/>
</dbReference>
<dbReference type="InterPro" id="IPR012001">
    <property type="entry name" value="Thiamin_PyroP_enz_TPP-bd_dom"/>
</dbReference>
<organism evidence="7 8">
    <name type="scientific">Vandammella animalimorsus</name>
    <dbReference type="NCBI Taxonomy" id="2029117"/>
    <lineage>
        <taxon>Bacteria</taxon>
        <taxon>Pseudomonadati</taxon>
        <taxon>Pseudomonadota</taxon>
        <taxon>Betaproteobacteria</taxon>
        <taxon>Burkholderiales</taxon>
        <taxon>Comamonadaceae</taxon>
        <taxon>Vandammella</taxon>
    </lineage>
</organism>
<reference evidence="7 8" key="1">
    <citation type="submission" date="2017-08" db="EMBL/GenBank/DDBJ databases">
        <title>WGS of Clinical strains of the CDC Group NO-1 linked to zoonotic infections in humans.</title>
        <authorList>
            <person name="Bernier A.-M."/>
            <person name="Bernard K."/>
        </authorList>
    </citation>
    <scope>NUCLEOTIDE SEQUENCE [LARGE SCALE GENOMIC DNA]</scope>
    <source>
        <strain evidence="7 8">NML79-0751</strain>
    </source>
</reference>
<accession>A0A2A2APS6</accession>
<dbReference type="GO" id="GO:0000287">
    <property type="term" value="F:magnesium ion binding"/>
    <property type="evidence" value="ECO:0007669"/>
    <property type="project" value="InterPro"/>
</dbReference>
<evidence type="ECO:0000313" key="8">
    <source>
        <dbReference type="Proteomes" id="UP000218644"/>
    </source>
</evidence>
<sequence>MTQFTPSPQRQSAGRVLVDALALHGVQRVFCVPGESYLEVLDALYDAAGIEVVVTKHEGAAANMAEADGKLTGQPGICMVTRGPGATHASIGVHVAQQDSTPMILFIGQIAREDKGRDVFQEVDYQQLFGHMAKLVIEIDRAERMAELIARAFHVAVSGRPGPVVVALPEDMLQEATDCPACRATPLAPAAVDAATAQQVGQLLAQAQRPLLMLGGSGWTPRAHALLRTLVQRWQLPVACSFRRQDLFDNRDPHFVGHLSLGMGASVRAMVQQADVLLAVGARLTDVSTGEYELLQVPRPQQTLVHCHPGADELGRVYQADVAIAASPEALLQALLDWGQAASAAAQPGNWGNWRGNWQGWLSQGRAGYEAFIGLGGTAPEGQIDGVDLRAVVQYLDRKLPEDAILTNGAGNYAIWLHRFFRYRQPRTELASTCGAMGYGLPAAIAAALRHRQRQVVCFAGDGCFMMYPQELATAAECGARLTVLLVNNGMYGTIRMHQARRYPGRVSATRLPGPDYCALARACGAHAELVTRTEDFAAAWQRAQQSGRLALIELRTDPLQITPEQRLSPENA</sequence>
<gene>
    <name evidence="7" type="ORF">CK623_08600</name>
</gene>
<evidence type="ECO:0000259" key="6">
    <source>
        <dbReference type="Pfam" id="PF02776"/>
    </source>
</evidence>
<dbReference type="Pfam" id="PF02776">
    <property type="entry name" value="TPP_enzyme_N"/>
    <property type="match status" value="1"/>
</dbReference>
<dbReference type="FunFam" id="3.40.50.970:FF:000007">
    <property type="entry name" value="Acetolactate synthase"/>
    <property type="match status" value="1"/>
</dbReference>
<evidence type="ECO:0000256" key="2">
    <source>
        <dbReference type="ARBA" id="ARBA00023052"/>
    </source>
</evidence>